<protein>
    <submittedName>
        <fullName evidence="2">Uncharacterized protein</fullName>
    </submittedName>
</protein>
<dbReference type="InterPro" id="IPR053030">
    <property type="entry name" value="Ribosomal_biogenesis_FAF1-like"/>
</dbReference>
<name>A0AA39WXL0_9PEZI</name>
<feature type="compositionally biased region" description="Basic and acidic residues" evidence="1">
    <location>
        <begin position="1"/>
        <end position="12"/>
    </location>
</feature>
<feature type="compositionally biased region" description="Low complexity" evidence="1">
    <location>
        <begin position="176"/>
        <end position="198"/>
    </location>
</feature>
<dbReference type="GO" id="GO:0000462">
    <property type="term" value="P:maturation of SSU-rRNA from tricistronic rRNA transcript (SSU-rRNA, 5.8S rRNA, LSU-rRNA)"/>
    <property type="evidence" value="ECO:0007669"/>
    <property type="project" value="TreeGrafter"/>
</dbReference>
<reference evidence="2" key="1">
    <citation type="submission" date="2023-06" db="EMBL/GenBank/DDBJ databases">
        <title>Genome-scale phylogeny and comparative genomics of the fungal order Sordariales.</title>
        <authorList>
            <consortium name="Lawrence Berkeley National Laboratory"/>
            <person name="Hensen N."/>
            <person name="Bonometti L."/>
            <person name="Westerberg I."/>
            <person name="Brannstrom I.O."/>
            <person name="Guillou S."/>
            <person name="Cros-Aarteil S."/>
            <person name="Calhoun S."/>
            <person name="Haridas S."/>
            <person name="Kuo A."/>
            <person name="Mondo S."/>
            <person name="Pangilinan J."/>
            <person name="Riley R."/>
            <person name="Labutti K."/>
            <person name="Andreopoulos B."/>
            <person name="Lipzen A."/>
            <person name="Chen C."/>
            <person name="Yanf M."/>
            <person name="Daum C."/>
            <person name="Ng V."/>
            <person name="Clum A."/>
            <person name="Steindorff A."/>
            <person name="Ohm R."/>
            <person name="Martin F."/>
            <person name="Silar P."/>
            <person name="Natvig D."/>
            <person name="Lalanne C."/>
            <person name="Gautier V."/>
            <person name="Ament-Velasquez S.L."/>
            <person name="Kruys A."/>
            <person name="Hutchinson M.I."/>
            <person name="Powell A.J."/>
            <person name="Barry K."/>
            <person name="Miller A.N."/>
            <person name="Grigoriev I.V."/>
            <person name="Debuchy R."/>
            <person name="Gladieux P."/>
            <person name="Thoren M.H."/>
            <person name="Johannesson H."/>
        </authorList>
    </citation>
    <scope>NUCLEOTIDE SEQUENCE</scope>
    <source>
        <strain evidence="2">CBS 606.72</strain>
    </source>
</reference>
<feature type="compositionally biased region" description="Basic and acidic residues" evidence="1">
    <location>
        <begin position="76"/>
        <end position="87"/>
    </location>
</feature>
<gene>
    <name evidence="2" type="ORF">B0T14DRAFT_516127</name>
</gene>
<sequence>MPRAEETRRETWRGSSGAGAKVNWFGADPYDKISCRARQKKKGGSSTTISNRLLKHPHRNTSTMPATLGKRKRGAPKKEGENGEDKAQLQALLQRHFEARFKPLDPIFSQPPPENHDDDENEDDDTLSDPSETEWDGISEDEDSDTPKIEVIDYTSTSKIDITATMSKKELKAYLSSKPPSTSTTTPSQPTKKPTSSSDPEDSAAFLANDLALQRLIAESHILSAAGGNASHYLSTAAAETPTNTRSFAEGRTRLKTTDMRIQALGAKDSLLSQAKMPMNMRKGITKAVESKEEKRRREARENGIVLERVVKGKGKVQKKTRRERPVDMPSVGKMRGAELKISAREIKAIEAEGRRKEKGGRRRRR</sequence>
<feature type="region of interest" description="Disordered" evidence="1">
    <location>
        <begin position="1"/>
        <end position="157"/>
    </location>
</feature>
<feature type="compositionally biased region" description="Acidic residues" evidence="1">
    <location>
        <begin position="116"/>
        <end position="144"/>
    </location>
</feature>
<feature type="region of interest" description="Disordered" evidence="1">
    <location>
        <begin position="313"/>
        <end position="338"/>
    </location>
</feature>
<organism evidence="2 3">
    <name type="scientific">Immersiella caudata</name>
    <dbReference type="NCBI Taxonomy" id="314043"/>
    <lineage>
        <taxon>Eukaryota</taxon>
        <taxon>Fungi</taxon>
        <taxon>Dikarya</taxon>
        <taxon>Ascomycota</taxon>
        <taxon>Pezizomycotina</taxon>
        <taxon>Sordariomycetes</taxon>
        <taxon>Sordariomycetidae</taxon>
        <taxon>Sordariales</taxon>
        <taxon>Lasiosphaeriaceae</taxon>
        <taxon>Immersiella</taxon>
    </lineage>
</organism>
<dbReference type="PANTHER" id="PTHR28096">
    <property type="entry name" value="PROTEIN FAF1"/>
    <property type="match status" value="1"/>
</dbReference>
<dbReference type="Proteomes" id="UP001175000">
    <property type="component" value="Unassembled WGS sequence"/>
</dbReference>
<dbReference type="PANTHER" id="PTHR28096:SF1">
    <property type="entry name" value="PROTEIN FAF1"/>
    <property type="match status" value="1"/>
</dbReference>
<evidence type="ECO:0000256" key="1">
    <source>
        <dbReference type="SAM" id="MobiDB-lite"/>
    </source>
</evidence>
<dbReference type="EMBL" id="JAULSU010000003">
    <property type="protein sequence ID" value="KAK0623396.1"/>
    <property type="molecule type" value="Genomic_DNA"/>
</dbReference>
<dbReference type="GO" id="GO:0005730">
    <property type="term" value="C:nucleolus"/>
    <property type="evidence" value="ECO:0007669"/>
    <property type="project" value="TreeGrafter"/>
</dbReference>
<feature type="compositionally biased region" description="Basic residues" evidence="1">
    <location>
        <begin position="313"/>
        <end position="323"/>
    </location>
</feature>
<comment type="caution">
    <text evidence="2">The sequence shown here is derived from an EMBL/GenBank/DDBJ whole genome shotgun (WGS) entry which is preliminary data.</text>
</comment>
<keyword evidence="3" id="KW-1185">Reference proteome</keyword>
<proteinExistence type="predicted"/>
<accession>A0AA39WXL0</accession>
<feature type="region of interest" description="Disordered" evidence="1">
    <location>
        <begin position="173"/>
        <end position="202"/>
    </location>
</feature>
<evidence type="ECO:0000313" key="3">
    <source>
        <dbReference type="Proteomes" id="UP001175000"/>
    </source>
</evidence>
<evidence type="ECO:0000313" key="2">
    <source>
        <dbReference type="EMBL" id="KAK0623396.1"/>
    </source>
</evidence>
<dbReference type="AlphaFoldDB" id="A0AA39WXL0"/>